<dbReference type="InterPro" id="IPR053147">
    <property type="entry name" value="Hsp_HslJ-like"/>
</dbReference>
<keyword evidence="3" id="KW-1185">Reference proteome</keyword>
<organism evidence="2 3">
    <name type="scientific">Shewanella eurypsychrophilus</name>
    <dbReference type="NCBI Taxonomy" id="2593656"/>
    <lineage>
        <taxon>Bacteria</taxon>
        <taxon>Pseudomonadati</taxon>
        <taxon>Pseudomonadota</taxon>
        <taxon>Gammaproteobacteria</taxon>
        <taxon>Alteromonadales</taxon>
        <taxon>Shewanellaceae</taxon>
        <taxon>Shewanella</taxon>
    </lineage>
</organism>
<reference evidence="2" key="1">
    <citation type="submission" date="2021-07" db="EMBL/GenBank/DDBJ databases">
        <title>Shewanella sp. YLB-07 whole genome sequence.</title>
        <authorList>
            <person name="Yu L."/>
        </authorList>
    </citation>
    <scope>NUCLEOTIDE SEQUENCE</scope>
    <source>
        <strain evidence="2">YLB-08</strain>
    </source>
</reference>
<sequence length="139" mass="14855">MSLKYFIIATSLLGLTACQSTTETPMSSKGLALTGTWHIEAIKGQPVIDYSPAQLIFAEEGKLSGNNSCNSFFGKYTLTEDALTLSPAGSTMKACVDALMDQEQRVMSAMPKVVSGQISKGKLLLKDTEGDTQLVLSKI</sequence>
<gene>
    <name evidence="2" type="ORF">FM038_004350</name>
</gene>
<dbReference type="PROSITE" id="PS51257">
    <property type="entry name" value="PROKAR_LIPOPROTEIN"/>
    <property type="match status" value="1"/>
</dbReference>
<feature type="domain" description="DUF306" evidence="1">
    <location>
        <begin position="33"/>
        <end position="136"/>
    </location>
</feature>
<dbReference type="InterPro" id="IPR005184">
    <property type="entry name" value="DUF306_Meta_HslJ"/>
</dbReference>
<dbReference type="InterPro" id="IPR038670">
    <property type="entry name" value="HslJ-like_sf"/>
</dbReference>
<dbReference type="Gene3D" id="2.40.128.270">
    <property type="match status" value="1"/>
</dbReference>
<dbReference type="RefSeq" id="WP_142872121.1">
    <property type="nucleotide sequence ID" value="NZ_CP045503.2"/>
</dbReference>
<protein>
    <submittedName>
        <fullName evidence="2">META domain-containing protein</fullName>
    </submittedName>
</protein>
<name>A0ABX6V469_9GAMM</name>
<evidence type="ECO:0000313" key="3">
    <source>
        <dbReference type="Proteomes" id="UP000316416"/>
    </source>
</evidence>
<dbReference type="EMBL" id="CP045503">
    <property type="protein sequence ID" value="QPG56744.1"/>
    <property type="molecule type" value="Genomic_DNA"/>
</dbReference>
<evidence type="ECO:0000259" key="1">
    <source>
        <dbReference type="Pfam" id="PF03724"/>
    </source>
</evidence>
<dbReference type="Pfam" id="PF03724">
    <property type="entry name" value="META"/>
    <property type="match status" value="1"/>
</dbReference>
<proteinExistence type="predicted"/>
<dbReference type="PANTHER" id="PTHR35535:SF1">
    <property type="entry name" value="HEAT SHOCK PROTEIN HSLJ"/>
    <property type="match status" value="1"/>
</dbReference>
<dbReference type="PANTHER" id="PTHR35535">
    <property type="entry name" value="HEAT SHOCK PROTEIN HSLJ"/>
    <property type="match status" value="1"/>
</dbReference>
<evidence type="ECO:0000313" key="2">
    <source>
        <dbReference type="EMBL" id="QPG56744.1"/>
    </source>
</evidence>
<dbReference type="Proteomes" id="UP000316416">
    <property type="component" value="Chromosome"/>
</dbReference>
<accession>A0ABX6V469</accession>